<dbReference type="Pfam" id="PF04059">
    <property type="entry name" value="RRM_2"/>
    <property type="match status" value="1"/>
</dbReference>
<evidence type="ECO:0000256" key="1">
    <source>
        <dbReference type="ARBA" id="ARBA00022884"/>
    </source>
</evidence>
<name>A0ABQ7I1M1_9MICR</name>
<dbReference type="SUPFAM" id="SSF54928">
    <property type="entry name" value="RNA-binding domain, RBD"/>
    <property type="match status" value="1"/>
</dbReference>
<keyword evidence="5" id="KW-1185">Reference proteome</keyword>
<dbReference type="InterPro" id="IPR012677">
    <property type="entry name" value="Nucleotide-bd_a/b_plait_sf"/>
</dbReference>
<evidence type="ECO:0000256" key="2">
    <source>
        <dbReference type="PROSITE-ProRule" id="PRU00176"/>
    </source>
</evidence>
<dbReference type="InterPro" id="IPR035979">
    <property type="entry name" value="RBD_domain_sf"/>
</dbReference>
<comment type="caution">
    <text evidence="4">The sequence shown here is derived from an EMBL/GenBank/DDBJ whole genome shotgun (WGS) entry which is preliminary data.</text>
</comment>
<dbReference type="Proteomes" id="UP001516464">
    <property type="component" value="Unassembled WGS sequence"/>
</dbReference>
<gene>
    <name evidence="4" type="primary">ML3</name>
    <name evidence="4" type="ORF">TCON_0521</name>
</gene>
<reference evidence="4 5" key="1">
    <citation type="submission" date="2019-01" db="EMBL/GenBank/DDBJ databases">
        <title>Genomes sequencing and comparative genomics of infectious freshwater microsporidia, Cucumispora dikerogammari and Thelohania contejeani.</title>
        <authorList>
            <person name="Cormier A."/>
            <person name="Giraud I."/>
            <person name="Wattier R."/>
            <person name="Teixeira M."/>
            <person name="Grandjean F."/>
            <person name="Rigaud T."/>
            <person name="Cordaux R."/>
        </authorList>
    </citation>
    <scope>NUCLEOTIDE SEQUENCE [LARGE SCALE GENOMIC DNA]</scope>
    <source>
        <strain evidence="4">T1</strain>
        <tissue evidence="4">Spores</tissue>
    </source>
</reference>
<sequence length="430" mass="50820">MLMHLQSIIYENKVLNCILHNNSEYKTKYIALTIMRFDINSYDINLKKKLKKKKYQNLTIFPFFEDRICLEESLEKCLYESEHIEDKNKYNLDYSFPKFLYKQTNKINLISHENELAYEKSENNINYQNEKIKYLPYANSSCHNKLDTNMKNKCESIIIKNNSYNFDTPEFYSTSSLSVNGKHTFDKPIKFHFISNEISDGNNRKYFNLQEKNKHYSSSIIIKKEDTIKNKMEATSDHIFDINDISINGFNDNIINKYVYESFLGCNKETLAYNKHQKRKSEEDKFTINLERISKGFDKRTTCMIKNIPNKYTVDLLIHLLNENHFGTYDFVYLRMDFSNGCNTGYAFVNFLDCKTVISFYNKINGKGWKKFNSKKIAELRYASDQGIETLIRKFSGSSIMLQPKAYQPKLFYKDGPSKGLEIDSFHQNM</sequence>
<evidence type="ECO:0000313" key="4">
    <source>
        <dbReference type="EMBL" id="KAF7684275.1"/>
    </source>
</evidence>
<dbReference type="InterPro" id="IPR000504">
    <property type="entry name" value="RRM_dom"/>
</dbReference>
<dbReference type="PROSITE" id="PS50102">
    <property type="entry name" value="RRM"/>
    <property type="match status" value="1"/>
</dbReference>
<keyword evidence="1 2" id="KW-0694">RNA-binding</keyword>
<organism evidence="4 5">
    <name type="scientific">Astathelohania contejeani</name>
    <dbReference type="NCBI Taxonomy" id="164912"/>
    <lineage>
        <taxon>Eukaryota</taxon>
        <taxon>Fungi</taxon>
        <taxon>Fungi incertae sedis</taxon>
        <taxon>Microsporidia</taxon>
        <taxon>Astathelohaniidae</taxon>
        <taxon>Astathelohania</taxon>
    </lineage>
</organism>
<dbReference type="EMBL" id="SBIQ01000020">
    <property type="protein sequence ID" value="KAF7684275.1"/>
    <property type="molecule type" value="Genomic_DNA"/>
</dbReference>
<proteinExistence type="predicted"/>
<dbReference type="InterPro" id="IPR007201">
    <property type="entry name" value="Mei2-like_Rrm_C"/>
</dbReference>
<evidence type="ECO:0000313" key="5">
    <source>
        <dbReference type="Proteomes" id="UP001516464"/>
    </source>
</evidence>
<evidence type="ECO:0000259" key="3">
    <source>
        <dbReference type="PROSITE" id="PS50102"/>
    </source>
</evidence>
<dbReference type="Gene3D" id="3.30.70.330">
    <property type="match status" value="1"/>
</dbReference>
<feature type="domain" description="RRM" evidence="3">
    <location>
        <begin position="301"/>
        <end position="385"/>
    </location>
</feature>
<accession>A0ABQ7I1M1</accession>
<dbReference type="PANTHER" id="PTHR23189">
    <property type="entry name" value="RNA RECOGNITION MOTIF-CONTAINING"/>
    <property type="match status" value="1"/>
</dbReference>
<protein>
    <submittedName>
        <fullName evidence="4">Protein MEI2-like 3</fullName>
    </submittedName>
</protein>